<dbReference type="InterPro" id="IPR013106">
    <property type="entry name" value="Ig_V-set"/>
</dbReference>
<evidence type="ECO:0000313" key="11">
    <source>
        <dbReference type="EMBL" id="CAJ1086667.1"/>
    </source>
</evidence>
<dbReference type="InterPro" id="IPR013783">
    <property type="entry name" value="Ig-like_fold"/>
</dbReference>
<accession>A0AAV1HL44</accession>
<feature type="transmembrane region" description="Helical" evidence="8">
    <location>
        <begin position="263"/>
        <end position="285"/>
    </location>
</feature>
<gene>
    <name evidence="11" type="ORF">XNOV1_A005704</name>
</gene>
<dbReference type="AlphaFoldDB" id="A0AAV1HL44"/>
<evidence type="ECO:0000256" key="8">
    <source>
        <dbReference type="SAM" id="Phobius"/>
    </source>
</evidence>
<dbReference type="Gene3D" id="2.60.40.10">
    <property type="entry name" value="Immunoglobulins"/>
    <property type="match status" value="2"/>
</dbReference>
<proteinExistence type="predicted"/>
<dbReference type="Proteomes" id="UP001178508">
    <property type="component" value="Chromosome 23"/>
</dbReference>
<organism evidence="11 12">
    <name type="scientific">Xyrichtys novacula</name>
    <name type="common">Pearly razorfish</name>
    <name type="synonym">Hemipteronotus novacula</name>
    <dbReference type="NCBI Taxonomy" id="13765"/>
    <lineage>
        <taxon>Eukaryota</taxon>
        <taxon>Metazoa</taxon>
        <taxon>Chordata</taxon>
        <taxon>Craniata</taxon>
        <taxon>Vertebrata</taxon>
        <taxon>Euteleostomi</taxon>
        <taxon>Actinopterygii</taxon>
        <taxon>Neopterygii</taxon>
        <taxon>Teleostei</taxon>
        <taxon>Neoteleostei</taxon>
        <taxon>Acanthomorphata</taxon>
        <taxon>Eupercaria</taxon>
        <taxon>Labriformes</taxon>
        <taxon>Labridae</taxon>
        <taxon>Xyrichtys</taxon>
    </lineage>
</organism>
<dbReference type="SMART" id="SM00409">
    <property type="entry name" value="IG"/>
    <property type="match status" value="1"/>
</dbReference>
<keyword evidence="2" id="KW-1003">Cell membrane</keyword>
<evidence type="ECO:0000256" key="7">
    <source>
        <dbReference type="ARBA" id="ARBA00023180"/>
    </source>
</evidence>
<sequence>MMTSLKFLAHLMSVFLCGKALTSDRRLTSSVRQESSFISANVGDNVTLQCFYEGNVGAMLFWYKQAPGQEPRLICSFYRYDRKGTFSEEFEDNTRFVLETQDSKNHLIISDLLPSDSATYFCVSSYAYEFQFAEGTTVSVKGSGSNVPAVVYQSASENILLGELNCTVQVLSCTEEHSVYWFRNSEEPQPGLIYTHGGKNDQCERKSNTETNTCIYKLPTQSMNLTYPLTLYCAFAVCGHILFGNGTKLDSAAEKKTPASLVLLLSGGLAFTIILIVVLAISVYVTNKRRCRCTESQRASDSNTTSAEDTDNLHYAALKDHGVNRARTKRNNTRTDCVYSMVRQ</sequence>
<dbReference type="PROSITE" id="PS50835">
    <property type="entry name" value="IG_LIKE"/>
    <property type="match status" value="1"/>
</dbReference>
<dbReference type="InterPro" id="IPR036179">
    <property type="entry name" value="Ig-like_dom_sf"/>
</dbReference>
<dbReference type="SMART" id="SM00408">
    <property type="entry name" value="IGc2"/>
    <property type="match status" value="1"/>
</dbReference>
<evidence type="ECO:0000256" key="2">
    <source>
        <dbReference type="ARBA" id="ARBA00022475"/>
    </source>
</evidence>
<feature type="domain" description="Ig-like" evidence="10">
    <location>
        <begin position="43"/>
        <end position="139"/>
    </location>
</feature>
<keyword evidence="8" id="KW-1133">Transmembrane helix</keyword>
<dbReference type="SMART" id="SM00406">
    <property type="entry name" value="IGv"/>
    <property type="match status" value="1"/>
</dbReference>
<feature type="transmembrane region" description="Helical" evidence="8">
    <location>
        <begin position="225"/>
        <end position="243"/>
    </location>
</feature>
<dbReference type="InterPro" id="IPR052051">
    <property type="entry name" value="TCR_complex_component"/>
</dbReference>
<keyword evidence="8" id="KW-0812">Transmembrane</keyword>
<evidence type="ECO:0000259" key="10">
    <source>
        <dbReference type="PROSITE" id="PS50835"/>
    </source>
</evidence>
<reference evidence="11" key="1">
    <citation type="submission" date="2023-08" db="EMBL/GenBank/DDBJ databases">
        <authorList>
            <person name="Alioto T."/>
            <person name="Alioto T."/>
            <person name="Gomez Garrido J."/>
        </authorList>
    </citation>
    <scope>NUCLEOTIDE SEQUENCE</scope>
</reference>
<dbReference type="GO" id="GO:0009617">
    <property type="term" value="P:response to bacterium"/>
    <property type="evidence" value="ECO:0007669"/>
    <property type="project" value="TreeGrafter"/>
</dbReference>
<evidence type="ECO:0000256" key="4">
    <source>
        <dbReference type="ARBA" id="ARBA00022859"/>
    </source>
</evidence>
<dbReference type="GO" id="GO:0005886">
    <property type="term" value="C:plasma membrane"/>
    <property type="evidence" value="ECO:0007669"/>
    <property type="project" value="UniProtKB-SubCell"/>
</dbReference>
<protein>
    <submittedName>
        <fullName evidence="11">Uncharacterized protein LOC122869850</fullName>
    </submittedName>
</protein>
<evidence type="ECO:0000313" key="12">
    <source>
        <dbReference type="Proteomes" id="UP001178508"/>
    </source>
</evidence>
<dbReference type="PANTHER" id="PTHR19433">
    <property type="entry name" value="T-CELL RECEPTOR ALPHA CHAIN V REGION-RELATED"/>
    <property type="match status" value="1"/>
</dbReference>
<evidence type="ECO:0000256" key="3">
    <source>
        <dbReference type="ARBA" id="ARBA00022729"/>
    </source>
</evidence>
<evidence type="ECO:0000256" key="9">
    <source>
        <dbReference type="SAM" id="SignalP"/>
    </source>
</evidence>
<dbReference type="InterPro" id="IPR007110">
    <property type="entry name" value="Ig-like_dom"/>
</dbReference>
<dbReference type="PANTHER" id="PTHR19433:SF127">
    <property type="entry name" value="NITR9"/>
    <property type="match status" value="1"/>
</dbReference>
<dbReference type="SUPFAM" id="SSF48726">
    <property type="entry name" value="Immunoglobulin"/>
    <property type="match status" value="2"/>
</dbReference>
<evidence type="ECO:0000256" key="6">
    <source>
        <dbReference type="ARBA" id="ARBA00023157"/>
    </source>
</evidence>
<keyword evidence="5 8" id="KW-0472">Membrane</keyword>
<dbReference type="InterPro" id="IPR003598">
    <property type="entry name" value="Ig_sub2"/>
</dbReference>
<feature type="chain" id="PRO_5043886334" evidence="9">
    <location>
        <begin position="21"/>
        <end position="344"/>
    </location>
</feature>
<keyword evidence="7" id="KW-0325">Glycoprotein</keyword>
<feature type="signal peptide" evidence="9">
    <location>
        <begin position="1"/>
        <end position="20"/>
    </location>
</feature>
<keyword evidence="6" id="KW-1015">Disulfide bond</keyword>
<dbReference type="GO" id="GO:0002376">
    <property type="term" value="P:immune system process"/>
    <property type="evidence" value="ECO:0007669"/>
    <property type="project" value="UniProtKB-KW"/>
</dbReference>
<name>A0AAV1HL44_XYRNO</name>
<dbReference type="InterPro" id="IPR003599">
    <property type="entry name" value="Ig_sub"/>
</dbReference>
<dbReference type="EMBL" id="OY660886">
    <property type="protein sequence ID" value="CAJ1086667.1"/>
    <property type="molecule type" value="Genomic_DNA"/>
</dbReference>
<keyword evidence="3 9" id="KW-0732">Signal</keyword>
<keyword evidence="12" id="KW-1185">Reference proteome</keyword>
<comment type="subcellular location">
    <subcellularLocation>
        <location evidence="1">Cell membrane</location>
    </subcellularLocation>
</comment>
<dbReference type="Pfam" id="PF07686">
    <property type="entry name" value="V-set"/>
    <property type="match status" value="1"/>
</dbReference>
<keyword evidence="4" id="KW-0391">Immunity</keyword>
<evidence type="ECO:0000256" key="5">
    <source>
        <dbReference type="ARBA" id="ARBA00023136"/>
    </source>
</evidence>
<evidence type="ECO:0000256" key="1">
    <source>
        <dbReference type="ARBA" id="ARBA00004236"/>
    </source>
</evidence>